<evidence type="ECO:0000313" key="12">
    <source>
        <dbReference type="EMBL" id="SUZ65074.1"/>
    </source>
</evidence>
<keyword evidence="5" id="KW-0808">Transferase</keyword>
<keyword evidence="9" id="KW-0472">Membrane</keyword>
<name>A0A381PEM2_9ZZZZ</name>
<dbReference type="PANTHER" id="PTHR45436">
    <property type="entry name" value="SENSOR HISTIDINE KINASE YKOH"/>
    <property type="match status" value="1"/>
</dbReference>
<dbReference type="InterPro" id="IPR050428">
    <property type="entry name" value="TCS_sensor_his_kinase"/>
</dbReference>
<sequence length="248" mass="25618">MDALIVGGVAAAVAAVVGFLVGRGIGRTSGGSTDGAPARSSPSGETAEADTSFRLGLSRIGAYLRENVDGPLAAAFKDRSLSLRRAAEDAVGAIEDLHFFLEDPAGQIGEDDLVRIVKEAVQAYESELDISVLFSAKGSVQVRVNSEALSDALYLVLHNAAVFGLGKDVVATVTSNGEWGRVLIQDGGPGFSAEALSRAYDPFYTTADGGLGLGLSHARRVVELQAGRIHLRNGPDGGAEVQISVPLA</sequence>
<protein>
    <recommendedName>
        <fullName evidence="3">histidine kinase</fullName>
        <ecNumber evidence="3">2.7.13.3</ecNumber>
    </recommendedName>
</protein>
<dbReference type="CDD" id="cd00075">
    <property type="entry name" value="HATPase"/>
    <property type="match status" value="1"/>
</dbReference>
<dbReference type="AlphaFoldDB" id="A0A381PEM2"/>
<accession>A0A381PEM2</accession>
<comment type="catalytic activity">
    <reaction evidence="1">
        <text>ATP + protein L-histidine = ADP + protein N-phospho-L-histidine.</text>
        <dbReference type="EC" id="2.7.13.3"/>
    </reaction>
</comment>
<evidence type="ECO:0000256" key="10">
    <source>
        <dbReference type="SAM" id="MobiDB-lite"/>
    </source>
</evidence>
<keyword evidence="6" id="KW-0812">Transmembrane</keyword>
<dbReference type="Gene3D" id="3.30.565.10">
    <property type="entry name" value="Histidine kinase-like ATPase, C-terminal domain"/>
    <property type="match status" value="1"/>
</dbReference>
<organism evidence="12">
    <name type="scientific">marine metagenome</name>
    <dbReference type="NCBI Taxonomy" id="408172"/>
    <lineage>
        <taxon>unclassified sequences</taxon>
        <taxon>metagenomes</taxon>
        <taxon>ecological metagenomes</taxon>
    </lineage>
</organism>
<evidence type="ECO:0000256" key="2">
    <source>
        <dbReference type="ARBA" id="ARBA00004370"/>
    </source>
</evidence>
<gene>
    <name evidence="12" type="ORF">METZ01_LOCUS17928</name>
</gene>
<evidence type="ECO:0000256" key="5">
    <source>
        <dbReference type="ARBA" id="ARBA00022679"/>
    </source>
</evidence>
<proteinExistence type="predicted"/>
<dbReference type="Pfam" id="PF02518">
    <property type="entry name" value="HATPase_c"/>
    <property type="match status" value="1"/>
</dbReference>
<dbReference type="GO" id="GO:0000160">
    <property type="term" value="P:phosphorelay signal transduction system"/>
    <property type="evidence" value="ECO:0007669"/>
    <property type="project" value="TreeGrafter"/>
</dbReference>
<evidence type="ECO:0000256" key="3">
    <source>
        <dbReference type="ARBA" id="ARBA00012438"/>
    </source>
</evidence>
<keyword evidence="7" id="KW-0418">Kinase</keyword>
<evidence type="ECO:0000256" key="6">
    <source>
        <dbReference type="ARBA" id="ARBA00022692"/>
    </source>
</evidence>
<dbReference type="PROSITE" id="PS50109">
    <property type="entry name" value="HIS_KIN"/>
    <property type="match status" value="1"/>
</dbReference>
<evidence type="ECO:0000256" key="8">
    <source>
        <dbReference type="ARBA" id="ARBA00022989"/>
    </source>
</evidence>
<dbReference type="InterPro" id="IPR036890">
    <property type="entry name" value="HATPase_C_sf"/>
</dbReference>
<dbReference type="EMBL" id="UINC01000950">
    <property type="protein sequence ID" value="SUZ65074.1"/>
    <property type="molecule type" value="Genomic_DNA"/>
</dbReference>
<dbReference type="InterPro" id="IPR005467">
    <property type="entry name" value="His_kinase_dom"/>
</dbReference>
<dbReference type="PANTHER" id="PTHR45436:SF5">
    <property type="entry name" value="SENSOR HISTIDINE KINASE TRCS"/>
    <property type="match status" value="1"/>
</dbReference>
<dbReference type="GO" id="GO:0004673">
    <property type="term" value="F:protein histidine kinase activity"/>
    <property type="evidence" value="ECO:0007669"/>
    <property type="project" value="UniProtKB-EC"/>
</dbReference>
<comment type="subcellular location">
    <subcellularLocation>
        <location evidence="2">Membrane</location>
    </subcellularLocation>
</comment>
<evidence type="ECO:0000256" key="7">
    <source>
        <dbReference type="ARBA" id="ARBA00022777"/>
    </source>
</evidence>
<dbReference type="EC" id="2.7.13.3" evidence="3"/>
<dbReference type="InterPro" id="IPR003594">
    <property type="entry name" value="HATPase_dom"/>
</dbReference>
<keyword evidence="4" id="KW-0597">Phosphoprotein</keyword>
<feature type="region of interest" description="Disordered" evidence="10">
    <location>
        <begin position="29"/>
        <end position="49"/>
    </location>
</feature>
<feature type="domain" description="Histidine kinase" evidence="11">
    <location>
        <begin position="63"/>
        <end position="248"/>
    </location>
</feature>
<dbReference type="SMART" id="SM00387">
    <property type="entry name" value="HATPase_c"/>
    <property type="match status" value="1"/>
</dbReference>
<evidence type="ECO:0000256" key="1">
    <source>
        <dbReference type="ARBA" id="ARBA00000085"/>
    </source>
</evidence>
<dbReference type="SUPFAM" id="SSF55874">
    <property type="entry name" value="ATPase domain of HSP90 chaperone/DNA topoisomerase II/histidine kinase"/>
    <property type="match status" value="1"/>
</dbReference>
<evidence type="ECO:0000256" key="4">
    <source>
        <dbReference type="ARBA" id="ARBA00022553"/>
    </source>
</evidence>
<keyword evidence="8" id="KW-1133">Transmembrane helix</keyword>
<reference evidence="12" key="1">
    <citation type="submission" date="2018-05" db="EMBL/GenBank/DDBJ databases">
        <authorList>
            <person name="Lanie J.A."/>
            <person name="Ng W.-L."/>
            <person name="Kazmierczak K.M."/>
            <person name="Andrzejewski T.M."/>
            <person name="Davidsen T.M."/>
            <person name="Wayne K.J."/>
            <person name="Tettelin H."/>
            <person name="Glass J.I."/>
            <person name="Rusch D."/>
            <person name="Podicherti R."/>
            <person name="Tsui H.-C.T."/>
            <person name="Winkler M.E."/>
        </authorList>
    </citation>
    <scope>NUCLEOTIDE SEQUENCE</scope>
</reference>
<evidence type="ECO:0000256" key="9">
    <source>
        <dbReference type="ARBA" id="ARBA00023136"/>
    </source>
</evidence>
<dbReference type="PRINTS" id="PR00344">
    <property type="entry name" value="BCTRLSENSOR"/>
</dbReference>
<dbReference type="GO" id="GO:0005886">
    <property type="term" value="C:plasma membrane"/>
    <property type="evidence" value="ECO:0007669"/>
    <property type="project" value="TreeGrafter"/>
</dbReference>
<evidence type="ECO:0000259" key="11">
    <source>
        <dbReference type="PROSITE" id="PS50109"/>
    </source>
</evidence>
<dbReference type="InterPro" id="IPR004358">
    <property type="entry name" value="Sig_transdc_His_kin-like_C"/>
</dbReference>